<comment type="caution">
    <text evidence="2">The sequence shown here is derived from an EMBL/GenBank/DDBJ whole genome shotgun (WGS) entry which is preliminary data.</text>
</comment>
<name>A0A7X4GIJ0_9SPHN</name>
<evidence type="ECO:0000256" key="1">
    <source>
        <dbReference type="SAM" id="SignalP"/>
    </source>
</evidence>
<dbReference type="SUPFAM" id="SSF48452">
    <property type="entry name" value="TPR-like"/>
    <property type="match status" value="1"/>
</dbReference>
<dbReference type="Proteomes" id="UP000465810">
    <property type="component" value="Unassembled WGS sequence"/>
</dbReference>
<proteinExistence type="predicted"/>
<evidence type="ECO:0000313" key="2">
    <source>
        <dbReference type="EMBL" id="MYL99282.1"/>
    </source>
</evidence>
<dbReference type="EMBL" id="WVTD01000013">
    <property type="protein sequence ID" value="MYL99282.1"/>
    <property type="molecule type" value="Genomic_DNA"/>
</dbReference>
<dbReference type="AlphaFoldDB" id="A0A7X4GIJ0"/>
<reference evidence="2 3" key="1">
    <citation type="submission" date="2019-12" db="EMBL/GenBank/DDBJ databases">
        <authorList>
            <person name="Feng G."/>
            <person name="Zhu H."/>
        </authorList>
    </citation>
    <scope>NUCLEOTIDE SEQUENCE [LARGE SCALE GENOMIC DNA]</scope>
    <source>
        <strain evidence="2 3">FGD1</strain>
    </source>
</reference>
<feature type="chain" id="PRO_5030977344" evidence="1">
    <location>
        <begin position="21"/>
        <end position="583"/>
    </location>
</feature>
<feature type="signal peptide" evidence="1">
    <location>
        <begin position="1"/>
        <end position="20"/>
    </location>
</feature>
<dbReference type="InterPro" id="IPR011990">
    <property type="entry name" value="TPR-like_helical_dom_sf"/>
</dbReference>
<gene>
    <name evidence="2" type="ORF">GR702_16055</name>
</gene>
<accession>A0A7X4GIJ0</accession>
<organism evidence="2 3">
    <name type="scientific">Novosphingobium silvae</name>
    <dbReference type="NCBI Taxonomy" id="2692619"/>
    <lineage>
        <taxon>Bacteria</taxon>
        <taxon>Pseudomonadati</taxon>
        <taxon>Pseudomonadota</taxon>
        <taxon>Alphaproteobacteria</taxon>
        <taxon>Sphingomonadales</taxon>
        <taxon>Sphingomonadaceae</taxon>
        <taxon>Novosphingobium</taxon>
    </lineage>
</organism>
<protein>
    <submittedName>
        <fullName evidence="2">Uncharacterized protein</fullName>
    </submittedName>
</protein>
<evidence type="ECO:0000313" key="3">
    <source>
        <dbReference type="Proteomes" id="UP000465810"/>
    </source>
</evidence>
<keyword evidence="1" id="KW-0732">Signal</keyword>
<sequence>MTRARLLGCAALLCTTSATLPPAPVAPAGQASTRVPGFAAELAQRQPLAGGSAWPALAEKEAWRRLATAQAGGRQAVRWDYARSLIAAERGADALGVLDVMFQDDRDLGMVDAYRLARGAALTQLGRAQDAVAALDMPGLRADPEACLWRMRALSEGGLAQQALEQLRCADAALAKPRAAPFVIAAAHAGVEAGAPQKALHWLSWLPDRDPAANLLRGRAQLALGKTDEARLRFARVEQSGSARQRMDARLSGLEGDVARKAISPAEALKRLSEIRYSWRGDAIEARALRLSYRLADESDDLPGALSAGAALVRYHGDASSEVLPGLRTKLAAVLEPARKLPLDKAAGLYWDYRDLAPTGAEGDLMASRLAARLQQAGLYERAADLLSYQLTRRAGDLARGPLSARVASLYILAARPERALKILRQTDDPALPDAILAERRRVEAAALVQVGRAQEALAVLQDLPDADALQAEVLWQQRNWAGYADKAAKALPRGRALDAVAQAQVLRLAISQAMLGREAALAALHDRYEAGFRGLPSAPVFEMLTGKPGAADPAKLAQAMAAIPSASPAGDFADLLERSSSR</sequence>
<keyword evidence="3" id="KW-1185">Reference proteome</keyword>
<dbReference type="RefSeq" id="WP_160986784.1">
    <property type="nucleotide sequence ID" value="NZ_WVTD01000013.1"/>
</dbReference>